<gene>
    <name evidence="16" type="ORF">BO99DRAFT_441503</name>
</gene>
<evidence type="ECO:0000256" key="2">
    <source>
        <dbReference type="ARBA" id="ARBA00011738"/>
    </source>
</evidence>
<feature type="region of interest" description="Disordered" evidence="13">
    <location>
        <begin position="41"/>
        <end position="97"/>
    </location>
</feature>
<evidence type="ECO:0000313" key="16">
    <source>
        <dbReference type="EMBL" id="PYI21389.1"/>
    </source>
</evidence>
<dbReference type="AlphaFoldDB" id="A0A2V5HAH3"/>
<accession>A0A2V5HAH3</accession>
<dbReference type="PANTHER" id="PTHR24221:SF402">
    <property type="entry name" value="IRON-SULFUR CLUSTERS TRANSPORTER ABCB7, MITOCHONDRIAL"/>
    <property type="match status" value="1"/>
</dbReference>
<comment type="similarity">
    <text evidence="10">Belongs to the ABC transporter superfamily. ABCB family. Heavy Metal importer (TC 3.A.1.210) subfamily.</text>
</comment>
<dbReference type="OMA" id="VFHIIPI"/>
<dbReference type="PANTHER" id="PTHR24221">
    <property type="entry name" value="ATP-BINDING CASSETTE SUB-FAMILY B"/>
    <property type="match status" value="1"/>
</dbReference>
<dbReference type="PROSITE" id="PS50893">
    <property type="entry name" value="ABC_TRANSPORTER_2"/>
    <property type="match status" value="1"/>
</dbReference>
<dbReference type="InterPro" id="IPR003593">
    <property type="entry name" value="AAA+_ATPase"/>
</dbReference>
<dbReference type="GO" id="GO:0016887">
    <property type="term" value="F:ATP hydrolysis activity"/>
    <property type="evidence" value="ECO:0007669"/>
    <property type="project" value="InterPro"/>
</dbReference>
<evidence type="ECO:0000259" key="15">
    <source>
        <dbReference type="PROSITE" id="PS50929"/>
    </source>
</evidence>
<dbReference type="GO" id="GO:0006879">
    <property type="term" value="P:intracellular iron ion homeostasis"/>
    <property type="evidence" value="ECO:0007669"/>
    <property type="project" value="TreeGrafter"/>
</dbReference>
<keyword evidence="17" id="KW-1185">Reference proteome</keyword>
<keyword evidence="7" id="KW-1278">Translocase</keyword>
<feature type="region of interest" description="Disordered" evidence="13">
    <location>
        <begin position="703"/>
        <end position="730"/>
    </location>
</feature>
<keyword evidence="9" id="KW-0472">Membrane</keyword>
<dbReference type="InterPro" id="IPR003439">
    <property type="entry name" value="ABC_transporter-like_ATP-bd"/>
</dbReference>
<evidence type="ECO:0000256" key="12">
    <source>
        <dbReference type="ARBA" id="ARBA00040792"/>
    </source>
</evidence>
<evidence type="ECO:0000259" key="14">
    <source>
        <dbReference type="PROSITE" id="PS50893"/>
    </source>
</evidence>
<evidence type="ECO:0000256" key="9">
    <source>
        <dbReference type="ARBA" id="ARBA00023136"/>
    </source>
</evidence>
<keyword evidence="3" id="KW-0813">Transport</keyword>
<sequence>MLPRAARSPCWRVPGRFVYQRQFVTRPTPWTSASYGVQSRAVSTSSESDKKQASASTPPALKNPTSPIAVQPGAANATQVSTAAPRKQNATTTPKKKDLLNEATLATKEQRKADWAIMKEMAKYLWPKDDWGTKLRVGSALSLLIGAKILNVEVPFYFKSIVDSMNVDFATVGGTAYTVAGSMIIAYGVTRIGATVFQELRNAVFASVAQKAIRKVARNVFEHLLRLDLNFHLTRQTGGLTRAIDRGTKGISFLLTSMVFHVVPTALEISLVCGILTYQYGFKFAAITATTMLAYSAFTITTTAWRTKFRKQANAADNRGATVAVDSLINYEAVKYFNNEKFEVARYDRALKNYEDASIKVTTSLAFLNSGQNMIFSSALAAMMYLAADGVATGTLTVGDLVMVNQLVFQLSVPLNFLGSVYRELRQSLLDMETLFNLQKVNVNIIERPNAKPLVLNQGGEIRFENVTFGYHPERPILKNASFTIPAGQKFAVVGPSGCGKSTILRLLFRFYDVQEGRILIDGQDIRDVTLESLRKAIGVVPQDTPLFNDTIEHNIRYGQIDATDEEVRKAARRAHIHELIEKLPDGYRTAVGERGMMISGGEKQRLAVSRLILKDPELLFFDEATSALDTYTEKALLQNINSILKEKRRTSVFVAHRLRTIYDCDQILVLKEGRVVEMGSHRELLEQNGIYSELWNTQEMSLTEAQGSESVAEEEVEQDAGPSSPQRQK</sequence>
<dbReference type="GO" id="GO:0005743">
    <property type="term" value="C:mitochondrial inner membrane"/>
    <property type="evidence" value="ECO:0007669"/>
    <property type="project" value="UniProtKB-SubCell"/>
</dbReference>
<dbReference type="PROSITE" id="PS50929">
    <property type="entry name" value="ABC_TM1F"/>
    <property type="match status" value="1"/>
</dbReference>
<evidence type="ECO:0000256" key="7">
    <source>
        <dbReference type="ARBA" id="ARBA00022967"/>
    </source>
</evidence>
<feature type="domain" description="ABC transporter" evidence="14">
    <location>
        <begin position="462"/>
        <end position="698"/>
    </location>
</feature>
<dbReference type="SUPFAM" id="SSF52540">
    <property type="entry name" value="P-loop containing nucleoside triphosphate hydrolases"/>
    <property type="match status" value="1"/>
</dbReference>
<protein>
    <recommendedName>
        <fullName evidence="11">Iron-sulfur clusters transporter ATM1, mitochondrial</fullName>
    </recommendedName>
    <alternativeName>
        <fullName evidence="12">Iron-sulfur clusters transporter atm1, mitochondrial</fullName>
    </alternativeName>
</protein>
<dbReference type="Pfam" id="PF00664">
    <property type="entry name" value="ABC_membrane"/>
    <property type="match status" value="1"/>
</dbReference>
<dbReference type="GO" id="GO:0005524">
    <property type="term" value="F:ATP binding"/>
    <property type="evidence" value="ECO:0007669"/>
    <property type="project" value="UniProtKB-KW"/>
</dbReference>
<dbReference type="SMART" id="SM00382">
    <property type="entry name" value="AAA"/>
    <property type="match status" value="1"/>
</dbReference>
<comment type="subcellular location">
    <subcellularLocation>
        <location evidence="1">Mitochondrion inner membrane</location>
        <topology evidence="1">Multi-pass membrane protein</topology>
    </subcellularLocation>
</comment>
<dbReference type="PROSITE" id="PS00211">
    <property type="entry name" value="ABC_TRANSPORTER_1"/>
    <property type="match status" value="1"/>
</dbReference>
<name>A0A2V5HAH3_ASPV1</name>
<evidence type="ECO:0000256" key="1">
    <source>
        <dbReference type="ARBA" id="ARBA00004448"/>
    </source>
</evidence>
<proteinExistence type="inferred from homology"/>
<keyword evidence="5" id="KW-0547">Nucleotide-binding</keyword>
<feature type="compositionally biased region" description="Polar residues" evidence="13">
    <location>
        <begin position="53"/>
        <end position="68"/>
    </location>
</feature>
<evidence type="ECO:0000256" key="5">
    <source>
        <dbReference type="ARBA" id="ARBA00022741"/>
    </source>
</evidence>
<dbReference type="InterPro" id="IPR039421">
    <property type="entry name" value="Type_1_exporter"/>
</dbReference>
<dbReference type="EMBL" id="KZ825117">
    <property type="protein sequence ID" value="PYI21389.1"/>
    <property type="molecule type" value="Genomic_DNA"/>
</dbReference>
<evidence type="ECO:0000256" key="10">
    <source>
        <dbReference type="ARBA" id="ARBA00024363"/>
    </source>
</evidence>
<dbReference type="Pfam" id="PF00005">
    <property type="entry name" value="ABC_tran"/>
    <property type="match status" value="1"/>
</dbReference>
<dbReference type="InterPro" id="IPR027417">
    <property type="entry name" value="P-loop_NTPase"/>
</dbReference>
<feature type="compositionally biased region" description="Polar residues" evidence="13">
    <location>
        <begin position="76"/>
        <end position="93"/>
    </location>
</feature>
<dbReference type="CDD" id="cd18582">
    <property type="entry name" value="ABC_6TM_ATM1_ABCB7"/>
    <property type="match status" value="1"/>
</dbReference>
<dbReference type="FunFam" id="3.40.50.300:FF:000186">
    <property type="entry name" value="ATP-binding cassette sub-family B member 7, mitochondrial"/>
    <property type="match status" value="1"/>
</dbReference>
<dbReference type="GO" id="GO:0140359">
    <property type="term" value="F:ABC-type transporter activity"/>
    <property type="evidence" value="ECO:0007669"/>
    <property type="project" value="InterPro"/>
</dbReference>
<dbReference type="Gene3D" id="3.40.50.300">
    <property type="entry name" value="P-loop containing nucleotide triphosphate hydrolases"/>
    <property type="match status" value="1"/>
</dbReference>
<dbReference type="GO" id="GO:0140466">
    <property type="term" value="P:iron-sulfur cluster export from the mitochondrion"/>
    <property type="evidence" value="ECO:0007669"/>
    <property type="project" value="UniProtKB-ARBA"/>
</dbReference>
<organism evidence="16 17">
    <name type="scientific">Aspergillus violaceofuscus (strain CBS 115571)</name>
    <dbReference type="NCBI Taxonomy" id="1450538"/>
    <lineage>
        <taxon>Eukaryota</taxon>
        <taxon>Fungi</taxon>
        <taxon>Dikarya</taxon>
        <taxon>Ascomycota</taxon>
        <taxon>Pezizomycotina</taxon>
        <taxon>Eurotiomycetes</taxon>
        <taxon>Eurotiomycetidae</taxon>
        <taxon>Eurotiales</taxon>
        <taxon>Aspergillaceae</taxon>
        <taxon>Aspergillus</taxon>
    </lineage>
</organism>
<dbReference type="STRING" id="1450538.A0A2V5HAH3"/>
<dbReference type="InterPro" id="IPR011527">
    <property type="entry name" value="ABC1_TM_dom"/>
</dbReference>
<dbReference type="CDD" id="cd03253">
    <property type="entry name" value="ABCC_ATM1_transporter"/>
    <property type="match status" value="1"/>
</dbReference>
<dbReference type="Proteomes" id="UP000249829">
    <property type="component" value="Unassembled WGS sequence"/>
</dbReference>
<keyword evidence="8" id="KW-1133">Transmembrane helix</keyword>
<keyword evidence="6" id="KW-0067">ATP-binding</keyword>
<reference evidence="16 17" key="1">
    <citation type="submission" date="2018-02" db="EMBL/GenBank/DDBJ databases">
        <title>The genomes of Aspergillus section Nigri reveals drivers in fungal speciation.</title>
        <authorList>
            <consortium name="DOE Joint Genome Institute"/>
            <person name="Vesth T.C."/>
            <person name="Nybo J."/>
            <person name="Theobald S."/>
            <person name="Brandl J."/>
            <person name="Frisvad J.C."/>
            <person name="Nielsen K.F."/>
            <person name="Lyhne E.K."/>
            <person name="Kogle M.E."/>
            <person name="Kuo A."/>
            <person name="Riley R."/>
            <person name="Clum A."/>
            <person name="Nolan M."/>
            <person name="Lipzen A."/>
            <person name="Salamov A."/>
            <person name="Henrissat B."/>
            <person name="Wiebenga A."/>
            <person name="De vries R.P."/>
            <person name="Grigoriev I.V."/>
            <person name="Mortensen U.H."/>
            <person name="Andersen M.R."/>
            <person name="Baker S.E."/>
        </authorList>
    </citation>
    <scope>NUCLEOTIDE SEQUENCE [LARGE SCALE GENOMIC DNA]</scope>
    <source>
        <strain evidence="16 17">CBS 115571</strain>
    </source>
</reference>
<keyword evidence="4" id="KW-0812">Transmembrane</keyword>
<dbReference type="InterPro" id="IPR017871">
    <property type="entry name" value="ABC_transporter-like_CS"/>
</dbReference>
<dbReference type="FunFam" id="1.20.1560.10:FF:000004">
    <property type="entry name" value="ATP-binding cassette sub-family B member 7"/>
    <property type="match status" value="1"/>
</dbReference>
<evidence type="ECO:0000256" key="8">
    <source>
        <dbReference type="ARBA" id="ARBA00022989"/>
    </source>
</evidence>
<evidence type="ECO:0000256" key="4">
    <source>
        <dbReference type="ARBA" id="ARBA00022692"/>
    </source>
</evidence>
<evidence type="ECO:0000256" key="11">
    <source>
        <dbReference type="ARBA" id="ARBA00039906"/>
    </source>
</evidence>
<comment type="subunit">
    <text evidence="2">Homodimer.</text>
</comment>
<evidence type="ECO:0000313" key="17">
    <source>
        <dbReference type="Proteomes" id="UP000249829"/>
    </source>
</evidence>
<evidence type="ECO:0000256" key="6">
    <source>
        <dbReference type="ARBA" id="ARBA00022840"/>
    </source>
</evidence>
<feature type="domain" description="ABC transmembrane type-1" evidence="15">
    <location>
        <begin position="140"/>
        <end position="427"/>
    </location>
</feature>
<evidence type="ECO:0000256" key="3">
    <source>
        <dbReference type="ARBA" id="ARBA00022448"/>
    </source>
</evidence>
<dbReference type="InterPro" id="IPR036640">
    <property type="entry name" value="ABC1_TM_sf"/>
</dbReference>
<evidence type="ECO:0000256" key="13">
    <source>
        <dbReference type="SAM" id="MobiDB-lite"/>
    </source>
</evidence>
<dbReference type="SUPFAM" id="SSF90123">
    <property type="entry name" value="ABC transporter transmembrane region"/>
    <property type="match status" value="1"/>
</dbReference>
<dbReference type="Gene3D" id="1.20.1560.10">
    <property type="entry name" value="ABC transporter type 1, transmembrane domain"/>
    <property type="match status" value="1"/>
</dbReference>